<dbReference type="eggNOG" id="COG2801">
    <property type="taxonomic scope" value="Bacteria"/>
</dbReference>
<protein>
    <submittedName>
        <fullName evidence="3">Transposase, putative</fullName>
    </submittedName>
</protein>
<dbReference type="InterPro" id="IPR001584">
    <property type="entry name" value="Integrase_cat-core"/>
</dbReference>
<feature type="compositionally biased region" description="Gly residues" evidence="1">
    <location>
        <begin position="706"/>
        <end position="715"/>
    </location>
</feature>
<dbReference type="InterPro" id="IPR036397">
    <property type="entry name" value="RNaseH_sf"/>
</dbReference>
<name>S9RE63_9RHOB</name>
<dbReference type="Pfam" id="PF09299">
    <property type="entry name" value="Mu-transpos_C"/>
    <property type="match status" value="1"/>
</dbReference>
<dbReference type="Proteomes" id="UP000015347">
    <property type="component" value="Unassembled WGS sequence"/>
</dbReference>
<dbReference type="SUPFAM" id="SSF53098">
    <property type="entry name" value="Ribonuclease H-like"/>
    <property type="match status" value="1"/>
</dbReference>
<dbReference type="GO" id="GO:0003676">
    <property type="term" value="F:nucleic acid binding"/>
    <property type="evidence" value="ECO:0007669"/>
    <property type="project" value="InterPro"/>
</dbReference>
<organism evidence="3 4">
    <name type="scientific">Salipiger mucosus DSM 16094</name>
    <dbReference type="NCBI Taxonomy" id="1123237"/>
    <lineage>
        <taxon>Bacteria</taxon>
        <taxon>Pseudomonadati</taxon>
        <taxon>Pseudomonadota</taxon>
        <taxon>Alphaproteobacteria</taxon>
        <taxon>Rhodobacterales</taxon>
        <taxon>Roseobacteraceae</taxon>
        <taxon>Salipiger</taxon>
    </lineage>
</organism>
<keyword evidence="4" id="KW-1185">Reference proteome</keyword>
<dbReference type="GO" id="GO:0015074">
    <property type="term" value="P:DNA integration"/>
    <property type="evidence" value="ECO:0007669"/>
    <property type="project" value="InterPro"/>
</dbReference>
<dbReference type="HOGENOM" id="CLU_018861_0_0_5"/>
<feature type="compositionally biased region" description="Basic and acidic residues" evidence="1">
    <location>
        <begin position="665"/>
        <end position="674"/>
    </location>
</feature>
<dbReference type="InterPro" id="IPR012337">
    <property type="entry name" value="RNaseH-like_sf"/>
</dbReference>
<dbReference type="RefSeq" id="WP_020041015.1">
    <property type="nucleotide sequence ID" value="NZ_KE557283.1"/>
</dbReference>
<gene>
    <name evidence="3" type="ORF">Salmuc_00306</name>
</gene>
<feature type="domain" description="Integrase catalytic" evidence="2">
    <location>
        <begin position="286"/>
        <end position="506"/>
    </location>
</feature>
<dbReference type="EMBL" id="APVH01000049">
    <property type="protein sequence ID" value="EPX76420.1"/>
    <property type="molecule type" value="Genomic_DNA"/>
</dbReference>
<dbReference type="AlphaFoldDB" id="S9RE63"/>
<dbReference type="OrthoDB" id="9814072at2"/>
<accession>S9RE63</accession>
<dbReference type="STRING" id="1123237.Salmuc_00306"/>
<evidence type="ECO:0000313" key="4">
    <source>
        <dbReference type="Proteomes" id="UP000015347"/>
    </source>
</evidence>
<dbReference type="InterPro" id="IPR015378">
    <property type="entry name" value="Transposase-like_Mu_C"/>
</dbReference>
<evidence type="ECO:0000259" key="2">
    <source>
        <dbReference type="PROSITE" id="PS50994"/>
    </source>
</evidence>
<feature type="region of interest" description="Disordered" evidence="1">
    <location>
        <begin position="660"/>
        <end position="715"/>
    </location>
</feature>
<dbReference type="PROSITE" id="PS50994">
    <property type="entry name" value="INTEGRASE"/>
    <property type="match status" value="1"/>
</dbReference>
<dbReference type="Gene3D" id="3.30.420.10">
    <property type="entry name" value="Ribonuclease H-like superfamily/Ribonuclease H"/>
    <property type="match status" value="1"/>
</dbReference>
<comment type="caution">
    <text evidence="3">The sequence shown here is derived from an EMBL/GenBank/DDBJ whole genome shotgun (WGS) entry which is preliminary data.</text>
</comment>
<evidence type="ECO:0000313" key="3">
    <source>
        <dbReference type="EMBL" id="EPX76420.1"/>
    </source>
</evidence>
<evidence type="ECO:0000256" key="1">
    <source>
        <dbReference type="SAM" id="MobiDB-lite"/>
    </source>
</evidence>
<sequence>MDLKFDLDNARYALGTYDRVTIEGIAYRPTSSNEEGYVMATEAGAGLSRQFSHAQLSRLGAKGRLRHDPGYFLPDRAAKRLVASSSLVSELDPKSAARVSKKSAYVEAFRELEAEGKIKRTDKSIAENSEVLMARAVFYVRNLNPTGAGDPSKSYDFREQPSPRTMRRWLGASETFGTGGLIDAMHKRGNCSREMEPEAIGLMLEQVRGYLSRDRPTQKVIHENVQIAFRQCNEEREEDGLPPLRTPSRETVRRAIKALDPFVVKAARDGEDAARKKFRPVGDGLGLTRPLERVEIDEWTVDVITLMRATGLYDMMTEAELDAIGLDDSKRRWTLTLAICATTRCILGMVLSPSPKASAAVQVLQMVTTNKGKWSDAVGALSSWDMHGTPEQVVTDCGAAFKSEAFRNACSDLEIVFMRAAAGLPEFRGRGERIFGTIALGLCPRLAGRTFSDVVSKGDADPETRASLTLEDLSFALVRWTVDIYHNTPHSGLGGETPVACWRRLTKEWGVMPPPDMRRCRLIFGRREKRVLSKEGITMMGVRYHSKLLADWMMRKDPHKVDVRWHPKDIGTIGVRLGSDWYEIPTVFHGLEGVPAQCWLNAVNDAKASRPNATTFNLDAIVEAVHAIQQRNAEATQLAGLLVEDWGEERVAHTEQNVFLGTEFSRSEPDHPSDGEPGQAIPAPTSETSSARPSDPAAVKPRPRRGGGGFSIEEE</sequence>
<reference evidence="4" key="1">
    <citation type="journal article" date="2014" name="Stand. Genomic Sci.">
        <title>Genome sequence of the exopolysaccharide-producing Salipiger mucosus type strain (DSM 16094(T)), a moderately halophilic member of the Roseobacter clade.</title>
        <authorList>
            <person name="Riedel T."/>
            <person name="Spring S."/>
            <person name="Fiebig A."/>
            <person name="Petersen J."/>
            <person name="Kyrpides N.C."/>
            <person name="Goker M."/>
            <person name="Klenk H.P."/>
        </authorList>
    </citation>
    <scope>NUCLEOTIDE SEQUENCE [LARGE SCALE GENOMIC DNA]</scope>
    <source>
        <strain evidence="4">DSM 16094</strain>
    </source>
</reference>
<proteinExistence type="predicted"/>